<comment type="caution">
    <text evidence="2">The sequence shown here is derived from an EMBL/GenBank/DDBJ whole genome shotgun (WGS) entry which is preliminary data.</text>
</comment>
<dbReference type="RefSeq" id="WP_213669824.1">
    <property type="nucleotide sequence ID" value="NZ_JAHCDA010000002.1"/>
</dbReference>
<name>A0ABS5QC78_9PROT</name>
<dbReference type="Proteomes" id="UP000766336">
    <property type="component" value="Unassembled WGS sequence"/>
</dbReference>
<evidence type="ECO:0000259" key="1">
    <source>
        <dbReference type="PROSITE" id="PS51186"/>
    </source>
</evidence>
<gene>
    <name evidence="2" type="ORF">KHU32_09315</name>
</gene>
<dbReference type="InterPro" id="IPR016181">
    <property type="entry name" value="Acyl_CoA_acyltransferase"/>
</dbReference>
<dbReference type="PANTHER" id="PTHR43792:SF1">
    <property type="entry name" value="N-ACETYLTRANSFERASE DOMAIN-CONTAINING PROTEIN"/>
    <property type="match status" value="1"/>
</dbReference>
<dbReference type="PANTHER" id="PTHR43792">
    <property type="entry name" value="GNAT FAMILY, PUTATIVE (AFU_ORTHOLOGUE AFUA_3G00765)-RELATED-RELATED"/>
    <property type="match status" value="1"/>
</dbReference>
<dbReference type="SUPFAM" id="SSF55729">
    <property type="entry name" value="Acyl-CoA N-acyltransferases (Nat)"/>
    <property type="match status" value="1"/>
</dbReference>
<dbReference type="InterPro" id="IPR000182">
    <property type="entry name" value="GNAT_dom"/>
</dbReference>
<dbReference type="InterPro" id="IPR051531">
    <property type="entry name" value="N-acetyltransferase"/>
</dbReference>
<accession>A0ABS5QC78</accession>
<dbReference type="EMBL" id="JAHCDA010000002">
    <property type="protein sequence ID" value="MBS7811134.1"/>
    <property type="molecule type" value="Genomic_DNA"/>
</dbReference>
<organism evidence="2 3">
    <name type="scientific">Roseococcus pinisoli</name>
    <dbReference type="NCBI Taxonomy" id="2835040"/>
    <lineage>
        <taxon>Bacteria</taxon>
        <taxon>Pseudomonadati</taxon>
        <taxon>Pseudomonadota</taxon>
        <taxon>Alphaproteobacteria</taxon>
        <taxon>Acetobacterales</taxon>
        <taxon>Roseomonadaceae</taxon>
        <taxon>Roseococcus</taxon>
    </lineage>
</organism>
<evidence type="ECO:0000313" key="3">
    <source>
        <dbReference type="Proteomes" id="UP000766336"/>
    </source>
</evidence>
<sequence length="171" mass="18641">MSLVPELRTARLRLRGFVEADLDPFAAMQAEPGFMRHLGVGPSAGRPRTRAETWATMAGQLGQWALRGSGFWAIEHEGRFIGRAGILNPEGWPMPELAYGIAPAEWGRGFALEAASAALGWARENLPAPPVSFIHPDNHPSQRLAERLGAAQDGMIDLPGVQVQLWRYPPA</sequence>
<feature type="domain" description="N-acetyltransferase" evidence="1">
    <location>
        <begin position="12"/>
        <end position="171"/>
    </location>
</feature>
<reference evidence="2 3" key="1">
    <citation type="submission" date="2021-05" db="EMBL/GenBank/DDBJ databases">
        <title>Roseococcus sp. XZZS9, whole genome shotgun sequencing project.</title>
        <authorList>
            <person name="Zhao G."/>
            <person name="Shen L."/>
        </authorList>
    </citation>
    <scope>NUCLEOTIDE SEQUENCE [LARGE SCALE GENOMIC DNA]</scope>
    <source>
        <strain evidence="2 3">XZZS9</strain>
    </source>
</reference>
<dbReference type="Gene3D" id="3.40.630.30">
    <property type="match status" value="1"/>
</dbReference>
<protein>
    <submittedName>
        <fullName evidence="2">GNAT family N-acetyltransferase</fullName>
    </submittedName>
</protein>
<dbReference type="Pfam" id="PF13302">
    <property type="entry name" value="Acetyltransf_3"/>
    <property type="match status" value="1"/>
</dbReference>
<evidence type="ECO:0000313" key="2">
    <source>
        <dbReference type="EMBL" id="MBS7811134.1"/>
    </source>
</evidence>
<keyword evidence="3" id="KW-1185">Reference proteome</keyword>
<dbReference type="PROSITE" id="PS51186">
    <property type="entry name" value="GNAT"/>
    <property type="match status" value="1"/>
</dbReference>
<proteinExistence type="predicted"/>